<reference evidence="2 3" key="1">
    <citation type="submission" date="2017-02" db="EMBL/GenBank/DDBJ databases">
        <title>isolation and characterization of a novel temperate virus Aeropyrum globular virus 1 infecting hyperthermophilic archaeon Aeropyrum.</title>
        <authorList>
            <person name="Yumiya M."/>
            <person name="Yoshida T."/>
            <person name="Sako Y."/>
        </authorList>
    </citation>
    <scope>NUCLEOTIDE SEQUENCE [LARGE SCALE GENOMIC DNA]</scope>
    <source>
        <strain evidence="2 3">YK1-12-2013</strain>
    </source>
</reference>
<protein>
    <recommendedName>
        <fullName evidence="1">N-acetyltransferase domain-containing protein</fullName>
    </recommendedName>
</protein>
<dbReference type="InterPro" id="IPR000182">
    <property type="entry name" value="GNAT_dom"/>
</dbReference>
<dbReference type="PROSITE" id="PS51186">
    <property type="entry name" value="GNAT"/>
    <property type="match status" value="1"/>
</dbReference>
<dbReference type="Proteomes" id="UP000291213">
    <property type="component" value="Unassembled WGS sequence"/>
</dbReference>
<accession>A0A401H944</accession>
<dbReference type="SUPFAM" id="SSF55729">
    <property type="entry name" value="Acyl-CoA N-acyltransferases (Nat)"/>
    <property type="match status" value="1"/>
</dbReference>
<dbReference type="InterPro" id="IPR016181">
    <property type="entry name" value="Acyl_CoA_acyltransferase"/>
</dbReference>
<dbReference type="CDD" id="cd04301">
    <property type="entry name" value="NAT_SF"/>
    <property type="match status" value="1"/>
</dbReference>
<name>A0A401H944_AERPX</name>
<sequence>MTLRNGRRVRIRGLCPGDRDKLIRFYKSLSEETIYTRFFAVVRYFDPYIDRLLHDRCTLVVVAEDLDSGEIVGMAESFVDEKTGAAEGGIIVREDYQGHGLGSILASVMISILKPAGVKKLYGYVLSDNQRAITLARKLGARTLREQPGLVRVEVDVEAAALKIAASPGKNRER</sequence>
<organism evidence="2 3">
    <name type="scientific">Aeropyrum pernix</name>
    <dbReference type="NCBI Taxonomy" id="56636"/>
    <lineage>
        <taxon>Archaea</taxon>
        <taxon>Thermoproteota</taxon>
        <taxon>Thermoprotei</taxon>
        <taxon>Desulfurococcales</taxon>
        <taxon>Desulfurococcaceae</taxon>
        <taxon>Aeropyrum</taxon>
    </lineage>
</organism>
<evidence type="ECO:0000313" key="2">
    <source>
        <dbReference type="EMBL" id="GBF08947.1"/>
    </source>
</evidence>
<dbReference type="AlphaFoldDB" id="A0A401H944"/>
<dbReference type="EMBL" id="BDMD01000036">
    <property type="protein sequence ID" value="GBF08947.1"/>
    <property type="molecule type" value="Genomic_DNA"/>
</dbReference>
<evidence type="ECO:0000259" key="1">
    <source>
        <dbReference type="PROSITE" id="PS51186"/>
    </source>
</evidence>
<dbReference type="Gene3D" id="3.40.630.30">
    <property type="match status" value="1"/>
</dbReference>
<evidence type="ECO:0000313" key="3">
    <source>
        <dbReference type="Proteomes" id="UP000291213"/>
    </source>
</evidence>
<comment type="caution">
    <text evidence="2">The sequence shown here is derived from an EMBL/GenBank/DDBJ whole genome shotgun (WGS) entry which is preliminary data.</text>
</comment>
<proteinExistence type="predicted"/>
<dbReference type="Pfam" id="PF00583">
    <property type="entry name" value="Acetyltransf_1"/>
    <property type="match status" value="1"/>
</dbReference>
<gene>
    <name evidence="2" type="ORF">apy_06720</name>
</gene>
<dbReference type="GO" id="GO:0016747">
    <property type="term" value="F:acyltransferase activity, transferring groups other than amino-acyl groups"/>
    <property type="evidence" value="ECO:0007669"/>
    <property type="project" value="InterPro"/>
</dbReference>
<feature type="domain" description="N-acetyltransferase" evidence="1">
    <location>
        <begin position="9"/>
        <end position="158"/>
    </location>
</feature>
<dbReference type="PANTHER" id="PTHR43072">
    <property type="entry name" value="N-ACETYLTRANSFERASE"/>
    <property type="match status" value="1"/>
</dbReference>